<organism evidence="2 3">
    <name type="scientific">Didymella heteroderae</name>
    <dbReference type="NCBI Taxonomy" id="1769908"/>
    <lineage>
        <taxon>Eukaryota</taxon>
        <taxon>Fungi</taxon>
        <taxon>Dikarya</taxon>
        <taxon>Ascomycota</taxon>
        <taxon>Pezizomycotina</taxon>
        <taxon>Dothideomycetes</taxon>
        <taxon>Pleosporomycetidae</taxon>
        <taxon>Pleosporales</taxon>
        <taxon>Pleosporineae</taxon>
        <taxon>Didymellaceae</taxon>
        <taxon>Didymella</taxon>
    </lineage>
</organism>
<keyword evidence="3" id="KW-1185">Reference proteome</keyword>
<reference evidence="2" key="1">
    <citation type="submission" date="2019-04" db="EMBL/GenBank/DDBJ databases">
        <title>Sequencing of skin fungus with MAO and IRED activity.</title>
        <authorList>
            <person name="Marsaioli A.J."/>
            <person name="Bonatto J.M.C."/>
            <person name="Reis Junior O."/>
        </authorList>
    </citation>
    <scope>NUCLEOTIDE SEQUENCE</scope>
    <source>
        <strain evidence="2">28M1</strain>
    </source>
</reference>
<proteinExistence type="predicted"/>
<feature type="region of interest" description="Disordered" evidence="1">
    <location>
        <begin position="1"/>
        <end position="30"/>
    </location>
</feature>
<feature type="region of interest" description="Disordered" evidence="1">
    <location>
        <begin position="97"/>
        <end position="125"/>
    </location>
</feature>
<gene>
    <name evidence="2" type="ORF">E8E12_011478</name>
</gene>
<dbReference type="OrthoDB" id="3798768at2759"/>
<feature type="compositionally biased region" description="Basic and acidic residues" evidence="1">
    <location>
        <begin position="97"/>
        <end position="110"/>
    </location>
</feature>
<name>A0A9P4X0G7_9PLEO</name>
<dbReference type="AlphaFoldDB" id="A0A9P4X0G7"/>
<dbReference type="Proteomes" id="UP000758155">
    <property type="component" value="Unassembled WGS sequence"/>
</dbReference>
<protein>
    <submittedName>
        <fullName evidence="2">Uncharacterized protein</fullName>
    </submittedName>
</protein>
<accession>A0A9P4X0G7</accession>
<dbReference type="EMBL" id="SWKV01000003">
    <property type="protein sequence ID" value="KAF3047150.1"/>
    <property type="molecule type" value="Genomic_DNA"/>
</dbReference>
<comment type="caution">
    <text evidence="2">The sequence shown here is derived from an EMBL/GenBank/DDBJ whole genome shotgun (WGS) entry which is preliminary data.</text>
</comment>
<evidence type="ECO:0000313" key="3">
    <source>
        <dbReference type="Proteomes" id="UP000758155"/>
    </source>
</evidence>
<evidence type="ECO:0000313" key="2">
    <source>
        <dbReference type="EMBL" id="KAF3047150.1"/>
    </source>
</evidence>
<evidence type="ECO:0000256" key="1">
    <source>
        <dbReference type="SAM" id="MobiDB-lite"/>
    </source>
</evidence>
<sequence length="274" mass="30182">MLPRPPSFAAPPRGAKYLSSPAATETESPISVLDGATGVVKEVTLEPQPANGQRRVSFLTTTQPPVTTIQATVAQPSTSTDQPHIVTLDQLKADKFQQERRSDEGHEPVQRDFAPQNGTSTLFDPKIQRKASFRNSIRSAAQGLLTSLRTGEPSVEFKADRVLGDWKSYLSEFNHEHDNMEDGFDPFQDVTEDAFNAKYKDLLGEGQFLVEEEEEAELPAEGPVELAVQDAEVVPTEDVDAWLAHKKAEETFSEAVDHSQLLISHSVFINNLIG</sequence>